<evidence type="ECO:0000256" key="1">
    <source>
        <dbReference type="SAM" id="MobiDB-lite"/>
    </source>
</evidence>
<dbReference type="InterPro" id="IPR019065">
    <property type="entry name" value="RE_NgoFVII_N"/>
</dbReference>
<evidence type="ECO:0000313" key="3">
    <source>
        <dbReference type="EMBL" id="MBM9467467.1"/>
    </source>
</evidence>
<feature type="domain" description="Restriction endonuclease type II NgoFVII N-terminal" evidence="2">
    <location>
        <begin position="32"/>
        <end position="147"/>
    </location>
</feature>
<accession>A0A938YFI5</accession>
<feature type="compositionally biased region" description="Pro residues" evidence="1">
    <location>
        <begin position="251"/>
        <end position="260"/>
    </location>
</feature>
<reference evidence="3" key="1">
    <citation type="submission" date="2021-01" db="EMBL/GenBank/DDBJ databases">
        <title>YIM 132084 draft genome.</title>
        <authorList>
            <person name="An D."/>
        </authorList>
    </citation>
    <scope>NUCLEOTIDE SEQUENCE</scope>
    <source>
        <strain evidence="3">YIM 132084</strain>
    </source>
</reference>
<dbReference type="Proteomes" id="UP000663792">
    <property type="component" value="Unassembled WGS sequence"/>
</dbReference>
<feature type="region of interest" description="Disordered" evidence="1">
    <location>
        <begin position="240"/>
        <end position="286"/>
    </location>
</feature>
<gene>
    <name evidence="3" type="ORF">JL106_09285</name>
</gene>
<dbReference type="CDD" id="cd09117">
    <property type="entry name" value="PLDc_Bfil_DEXD_like"/>
    <property type="match status" value="1"/>
</dbReference>
<evidence type="ECO:0000259" key="2">
    <source>
        <dbReference type="Pfam" id="PF09565"/>
    </source>
</evidence>
<name>A0A938YFI5_9ACTN</name>
<dbReference type="AlphaFoldDB" id="A0A938YFI5"/>
<organism evidence="3 4">
    <name type="scientific">Nakamurella leprariae</name>
    <dbReference type="NCBI Taxonomy" id="2803911"/>
    <lineage>
        <taxon>Bacteria</taxon>
        <taxon>Bacillati</taxon>
        <taxon>Actinomycetota</taxon>
        <taxon>Actinomycetes</taxon>
        <taxon>Nakamurellales</taxon>
        <taxon>Nakamurellaceae</taxon>
        <taxon>Nakamurella</taxon>
    </lineage>
</organism>
<proteinExistence type="predicted"/>
<protein>
    <submittedName>
        <fullName evidence="3">Phospholipase D family protein</fullName>
    </submittedName>
</protein>
<sequence length="402" mass="43254">MRYIDSGSRNPQDALGTWLGSELIGVAPLTALRVQTGFFGSQMLGYFEDALTALRRTDGHTRLLIGSNDGQTRRSAVADLLAVVGHPRDGLRVGVVSFQSGFFHPKVFHIQRFDGSSTAYVGSANLTVPGTTSLHVEAGVILDDRKGDPTDVLESISAAIDVWFSTKRPGLYDVVDDADLDALVEARVLGVVPPPRPPRTVRPVESDGTGTTPSHSLKPLVAAPPVRHSLAQTAALRATQPTNDTTADTPAIPPVTPAPPSKLAAAKHWGKKLSDSDAQRKKTGNQRGAITLVQGDYKGEIDQTTYFRNDLFGQQTWVPTSARTGQPIEVATVPMNVTIDGVYHGILDFEVTNGSSRQAGQNNYTAELHIEPIGSILRQTNIARKHLDITLDNDGTFWLTIA</sequence>
<evidence type="ECO:0000313" key="4">
    <source>
        <dbReference type="Proteomes" id="UP000663792"/>
    </source>
</evidence>
<keyword evidence="4" id="KW-1185">Reference proteome</keyword>
<dbReference type="Gene3D" id="3.30.870.10">
    <property type="entry name" value="Endonuclease Chain A"/>
    <property type="match status" value="1"/>
</dbReference>
<dbReference type="RefSeq" id="WP_205260397.1">
    <property type="nucleotide sequence ID" value="NZ_JAERWK010000010.1"/>
</dbReference>
<comment type="caution">
    <text evidence="3">The sequence shown here is derived from an EMBL/GenBank/DDBJ whole genome shotgun (WGS) entry which is preliminary data.</text>
</comment>
<feature type="compositionally biased region" description="Low complexity" evidence="1">
    <location>
        <begin position="240"/>
        <end position="250"/>
    </location>
</feature>
<dbReference type="Pfam" id="PF09565">
    <property type="entry name" value="RE_NgoFVII"/>
    <property type="match status" value="1"/>
</dbReference>
<dbReference type="EMBL" id="JAERWK010000010">
    <property type="protein sequence ID" value="MBM9467467.1"/>
    <property type="molecule type" value="Genomic_DNA"/>
</dbReference>
<feature type="region of interest" description="Disordered" evidence="1">
    <location>
        <begin position="194"/>
        <end position="219"/>
    </location>
</feature>